<comment type="caution">
    <text evidence="1">The sequence shown here is derived from an EMBL/GenBank/DDBJ whole genome shotgun (WGS) entry which is preliminary data.</text>
</comment>
<keyword evidence="2" id="KW-1185">Reference proteome</keyword>
<organism evidence="1 2">
    <name type="scientific">Auriscalpium vulgare</name>
    <dbReference type="NCBI Taxonomy" id="40419"/>
    <lineage>
        <taxon>Eukaryota</taxon>
        <taxon>Fungi</taxon>
        <taxon>Dikarya</taxon>
        <taxon>Basidiomycota</taxon>
        <taxon>Agaricomycotina</taxon>
        <taxon>Agaricomycetes</taxon>
        <taxon>Russulales</taxon>
        <taxon>Auriscalpiaceae</taxon>
        <taxon>Auriscalpium</taxon>
    </lineage>
</organism>
<dbReference type="EMBL" id="MU276156">
    <property type="protein sequence ID" value="KAI0040950.1"/>
    <property type="molecule type" value="Genomic_DNA"/>
</dbReference>
<evidence type="ECO:0000313" key="2">
    <source>
        <dbReference type="Proteomes" id="UP000814033"/>
    </source>
</evidence>
<evidence type="ECO:0000313" key="1">
    <source>
        <dbReference type="EMBL" id="KAI0040950.1"/>
    </source>
</evidence>
<reference evidence="1" key="1">
    <citation type="submission" date="2021-02" db="EMBL/GenBank/DDBJ databases">
        <authorList>
            <consortium name="DOE Joint Genome Institute"/>
            <person name="Ahrendt S."/>
            <person name="Looney B.P."/>
            <person name="Miyauchi S."/>
            <person name="Morin E."/>
            <person name="Drula E."/>
            <person name="Courty P.E."/>
            <person name="Chicoki N."/>
            <person name="Fauchery L."/>
            <person name="Kohler A."/>
            <person name="Kuo A."/>
            <person name="Labutti K."/>
            <person name="Pangilinan J."/>
            <person name="Lipzen A."/>
            <person name="Riley R."/>
            <person name="Andreopoulos W."/>
            <person name="He G."/>
            <person name="Johnson J."/>
            <person name="Barry K.W."/>
            <person name="Grigoriev I.V."/>
            <person name="Nagy L."/>
            <person name="Hibbett D."/>
            <person name="Henrissat B."/>
            <person name="Matheny P.B."/>
            <person name="Labbe J."/>
            <person name="Martin F."/>
        </authorList>
    </citation>
    <scope>NUCLEOTIDE SEQUENCE</scope>
    <source>
        <strain evidence="1">FP105234-sp</strain>
    </source>
</reference>
<proteinExistence type="predicted"/>
<sequence>MPSLSFKTQFAGPSPSSIAHRQRIARLLEPLRSVRPHVPFYLLAAHRRPTLWALYRGLLKCSPNEDVRWRIGKVFRQYRHLTSPRQTKEQLEKGYRWLDVFTRARDGDGHLQSVLERYGRLIAAKRDKVEWTGILLAEKEWAKRLRNRPILTGAFLRPTIWNGPLPRMKPQPDHISMMIRHRRAARTNRLERQSWLFELRDAVDTEARFEDILARESDVPFEPVFSGALHREWKDGIMEQLREIQESYQRDTDRSEAKYPPKLLAQIKEARREKVRNKTRERERERSGEVIGVTHRRRRLGYPPHVSYKWSPEELRDRLIARRSISEVGYVGMVKRRLGYKIREEEDQYSDDDKMRLDKAEAAVRRENERRRRNAALRERNGQP</sequence>
<name>A0ACB8RAY6_9AGAM</name>
<dbReference type="Proteomes" id="UP000814033">
    <property type="component" value="Unassembled WGS sequence"/>
</dbReference>
<gene>
    <name evidence="1" type="ORF">FA95DRAFT_791973</name>
</gene>
<protein>
    <submittedName>
        <fullName evidence="1">Uncharacterized protein</fullName>
    </submittedName>
</protein>
<reference evidence="1" key="2">
    <citation type="journal article" date="2022" name="New Phytol.">
        <title>Evolutionary transition to the ectomycorrhizal habit in the genomes of a hyperdiverse lineage of mushroom-forming fungi.</title>
        <authorList>
            <person name="Looney B."/>
            <person name="Miyauchi S."/>
            <person name="Morin E."/>
            <person name="Drula E."/>
            <person name="Courty P.E."/>
            <person name="Kohler A."/>
            <person name="Kuo A."/>
            <person name="LaButti K."/>
            <person name="Pangilinan J."/>
            <person name="Lipzen A."/>
            <person name="Riley R."/>
            <person name="Andreopoulos W."/>
            <person name="He G."/>
            <person name="Johnson J."/>
            <person name="Nolan M."/>
            <person name="Tritt A."/>
            <person name="Barry K.W."/>
            <person name="Grigoriev I.V."/>
            <person name="Nagy L.G."/>
            <person name="Hibbett D."/>
            <person name="Henrissat B."/>
            <person name="Matheny P.B."/>
            <person name="Labbe J."/>
            <person name="Martin F.M."/>
        </authorList>
    </citation>
    <scope>NUCLEOTIDE SEQUENCE</scope>
    <source>
        <strain evidence="1">FP105234-sp</strain>
    </source>
</reference>
<accession>A0ACB8RAY6</accession>